<comment type="caution">
    <text evidence="2">The sequence shown here is derived from an EMBL/GenBank/DDBJ whole genome shotgun (WGS) entry which is preliminary data.</text>
</comment>
<evidence type="ECO:0000313" key="3">
    <source>
        <dbReference type="Proteomes" id="UP000051612"/>
    </source>
</evidence>
<reference evidence="2 3" key="1">
    <citation type="journal article" date="2015" name="Genome Announc.">
        <title>Expanding the biotechnology potential of lactobacilli through comparative genomics of 213 strains and associated genera.</title>
        <authorList>
            <person name="Sun Z."/>
            <person name="Harris H.M."/>
            <person name="McCann A."/>
            <person name="Guo C."/>
            <person name="Argimon S."/>
            <person name="Zhang W."/>
            <person name="Yang X."/>
            <person name="Jeffery I.B."/>
            <person name="Cooney J.C."/>
            <person name="Kagawa T.F."/>
            <person name="Liu W."/>
            <person name="Song Y."/>
            <person name="Salvetti E."/>
            <person name="Wrobel A."/>
            <person name="Rasinkangas P."/>
            <person name="Parkhill J."/>
            <person name="Rea M.C."/>
            <person name="O'Sullivan O."/>
            <person name="Ritari J."/>
            <person name="Douillard F.P."/>
            <person name="Paul Ross R."/>
            <person name="Yang R."/>
            <person name="Briner A.E."/>
            <person name="Felis G.E."/>
            <person name="de Vos W.M."/>
            <person name="Barrangou R."/>
            <person name="Klaenhammer T.R."/>
            <person name="Caufield P.W."/>
            <person name="Cui Y."/>
            <person name="Zhang H."/>
            <person name="O'Toole P.W."/>
        </authorList>
    </citation>
    <scope>NUCLEOTIDE SEQUENCE [LARGE SCALE GENOMIC DNA]</scope>
    <source>
        <strain evidence="2 3">DSM 20452</strain>
    </source>
</reference>
<evidence type="ECO:0000313" key="2">
    <source>
        <dbReference type="EMBL" id="KRM70523.1"/>
    </source>
</evidence>
<feature type="transmembrane region" description="Helical" evidence="1">
    <location>
        <begin position="125"/>
        <end position="143"/>
    </location>
</feature>
<dbReference type="Pfam" id="PF09819">
    <property type="entry name" value="ABC_cobalt"/>
    <property type="match status" value="1"/>
</dbReference>
<dbReference type="Proteomes" id="UP000051612">
    <property type="component" value="Unassembled WGS sequence"/>
</dbReference>
<dbReference type="PIRSF" id="PIRSF037394">
    <property type="entry name" value="ABC_thiamine-permease_YkoE_prd"/>
    <property type="match status" value="1"/>
</dbReference>
<dbReference type="InterPro" id="IPR017195">
    <property type="entry name" value="ABC_thiamin-permease_prd"/>
</dbReference>
<keyword evidence="1" id="KW-0812">Transmembrane</keyword>
<sequence>MQTYDPNSTKQHWQVKDIIFLALLAAFFGLIYQGASYLYYALAATFLKPYANDLMLGIWLMAGPLAAILLKRRGAAFLGEFLAATAEMLLFSSWGAANLITGALQGSASELGFLTCGYKNFGKKALTLSVIFSAGVTFIWDYFQSGYQAYPLSMLLTLFGIRLLSLAFFDGVLIYQIAKLVSKAKVRV</sequence>
<keyword evidence="1" id="KW-1133">Transmembrane helix</keyword>
<name>A0A0R2B250_9LACO</name>
<dbReference type="PATRIC" id="fig|1423772.3.peg.1801"/>
<feature type="transmembrane region" description="Helical" evidence="1">
    <location>
        <begin position="155"/>
        <end position="178"/>
    </location>
</feature>
<keyword evidence="1" id="KW-0472">Membrane</keyword>
<accession>A0A0R2B250</accession>
<dbReference type="RefSeq" id="WP_056960306.1">
    <property type="nucleotide sequence ID" value="NZ_AYYN01000174.1"/>
</dbReference>
<gene>
    <name evidence="2" type="ORF">FC48_GL001694</name>
</gene>
<organism evidence="2 3">
    <name type="scientific">Ligilactobacillus murinus DSM 20452 = NBRC 14221</name>
    <dbReference type="NCBI Taxonomy" id="1423772"/>
    <lineage>
        <taxon>Bacteria</taxon>
        <taxon>Bacillati</taxon>
        <taxon>Bacillota</taxon>
        <taxon>Bacilli</taxon>
        <taxon>Lactobacillales</taxon>
        <taxon>Lactobacillaceae</taxon>
        <taxon>Ligilactobacillus</taxon>
    </lineage>
</organism>
<proteinExistence type="predicted"/>
<evidence type="ECO:0000256" key="1">
    <source>
        <dbReference type="SAM" id="Phobius"/>
    </source>
</evidence>
<feature type="transmembrane region" description="Helical" evidence="1">
    <location>
        <begin position="18"/>
        <end position="42"/>
    </location>
</feature>
<dbReference type="EMBL" id="AYYN01000174">
    <property type="protein sequence ID" value="KRM70523.1"/>
    <property type="molecule type" value="Genomic_DNA"/>
</dbReference>
<protein>
    <submittedName>
        <fullName evidence="2">ABC-type cobalt transport system, permease component</fullName>
    </submittedName>
</protein>
<dbReference type="AlphaFoldDB" id="A0A0R2B250"/>
<feature type="transmembrane region" description="Helical" evidence="1">
    <location>
        <begin position="54"/>
        <end position="70"/>
    </location>
</feature>